<dbReference type="InterPro" id="IPR012882">
    <property type="entry name" value="Fmp46"/>
</dbReference>
<organism evidence="1">
    <name type="scientific">Phaffia rhodozyma</name>
    <name type="common">Yeast</name>
    <name type="synonym">Xanthophyllomyces dendrorhous</name>
    <dbReference type="NCBI Taxonomy" id="264483"/>
    <lineage>
        <taxon>Eukaryota</taxon>
        <taxon>Fungi</taxon>
        <taxon>Dikarya</taxon>
        <taxon>Basidiomycota</taxon>
        <taxon>Agaricomycotina</taxon>
        <taxon>Tremellomycetes</taxon>
        <taxon>Cystofilobasidiales</taxon>
        <taxon>Mrakiaceae</taxon>
        <taxon>Phaffia</taxon>
    </lineage>
</organism>
<accession>A0A0F7SEX3</accession>
<dbReference type="EMBL" id="LN483144">
    <property type="protein sequence ID" value="CDZ96525.1"/>
    <property type="molecule type" value="Genomic_DNA"/>
</dbReference>
<proteinExistence type="predicted"/>
<dbReference type="Pfam" id="PF07955">
    <property type="entry name" value="DUF1687"/>
    <property type="match status" value="1"/>
</dbReference>
<dbReference type="AlphaFoldDB" id="A0A0F7SEX3"/>
<reference evidence="1" key="1">
    <citation type="submission" date="2014-08" db="EMBL/GenBank/DDBJ databases">
        <authorList>
            <person name="Sharma Rahul"/>
            <person name="Thines Marco"/>
        </authorList>
    </citation>
    <scope>NUCLEOTIDE SEQUENCE</scope>
</reference>
<dbReference type="InterPro" id="IPR036249">
    <property type="entry name" value="Thioredoxin-like_sf"/>
</dbReference>
<dbReference type="GO" id="GO:0005739">
    <property type="term" value="C:mitochondrion"/>
    <property type="evidence" value="ECO:0007669"/>
    <property type="project" value="InterPro"/>
</dbReference>
<dbReference type="SUPFAM" id="SSF52833">
    <property type="entry name" value="Thioredoxin-like"/>
    <property type="match status" value="1"/>
</dbReference>
<sequence>MAFWRKPRFVITLFHNPNAPISYEALIMLRKSQLYNKVDNPYPVDFDLDVIEPPMGMTETQRRSIINALEIKERNRIKKERERSLAERGGKVADEVKKNKVDWSEPLEKVSIPSFRPPLVVSWHTNEVASGSMDDVKEILESIRKDQYSGKDMQKEPGLIQDLTRRAKALWRYYV</sequence>
<evidence type="ECO:0000313" key="1">
    <source>
        <dbReference type="EMBL" id="CDZ96525.1"/>
    </source>
</evidence>
<dbReference type="GO" id="GO:0016491">
    <property type="term" value="F:oxidoreductase activity"/>
    <property type="evidence" value="ECO:0007669"/>
    <property type="project" value="InterPro"/>
</dbReference>
<protein>
    <submittedName>
        <fullName evidence="1">Thioredoxin-like fold</fullName>
    </submittedName>
</protein>
<name>A0A0F7SEX3_PHARH</name>